<organism evidence="1 2">
    <name type="scientific">Panagrolaimus sp. ES5</name>
    <dbReference type="NCBI Taxonomy" id="591445"/>
    <lineage>
        <taxon>Eukaryota</taxon>
        <taxon>Metazoa</taxon>
        <taxon>Ecdysozoa</taxon>
        <taxon>Nematoda</taxon>
        <taxon>Chromadorea</taxon>
        <taxon>Rhabditida</taxon>
        <taxon>Tylenchina</taxon>
        <taxon>Panagrolaimomorpha</taxon>
        <taxon>Panagrolaimoidea</taxon>
        <taxon>Panagrolaimidae</taxon>
        <taxon>Panagrolaimus</taxon>
    </lineage>
</organism>
<protein>
    <submittedName>
        <fullName evidence="2">Uncharacterized protein</fullName>
    </submittedName>
</protein>
<dbReference type="Proteomes" id="UP000887579">
    <property type="component" value="Unplaced"/>
</dbReference>
<dbReference type="WBParaSite" id="ES5_v2.g16137.t1">
    <property type="protein sequence ID" value="ES5_v2.g16137.t1"/>
    <property type="gene ID" value="ES5_v2.g16137"/>
</dbReference>
<sequence length="169" mass="19966">MQNHLKFLNMGYSRFSNFDQNASETLETNSAELHDLKLDPLQIPREKLQSIEEEWKTNNKRIVEKIALYKCDKLSKIIQQVDQILANPIANPLRFHDICQCIIDKIYDAEKAVQEIHLSEFLSCSQKFNDVLQQAQDVKRNLEERYYLFDQELDNNANGKVHIYKQQCF</sequence>
<accession>A0AC34FFY8</accession>
<name>A0AC34FFY8_9BILA</name>
<reference evidence="2" key="1">
    <citation type="submission" date="2022-11" db="UniProtKB">
        <authorList>
            <consortium name="WormBaseParasite"/>
        </authorList>
    </citation>
    <scope>IDENTIFICATION</scope>
</reference>
<evidence type="ECO:0000313" key="1">
    <source>
        <dbReference type="Proteomes" id="UP000887579"/>
    </source>
</evidence>
<proteinExistence type="predicted"/>
<evidence type="ECO:0000313" key="2">
    <source>
        <dbReference type="WBParaSite" id="ES5_v2.g16137.t1"/>
    </source>
</evidence>